<organism evidence="2 3">
    <name type="scientific">candidate division Kazan bacterium GW2011_GWA1_44_22</name>
    <dbReference type="NCBI Taxonomy" id="1620410"/>
    <lineage>
        <taxon>Bacteria</taxon>
        <taxon>Bacteria division Kazan-3B-28</taxon>
    </lineage>
</organism>
<comment type="caution">
    <text evidence="2">The sequence shown here is derived from an EMBL/GenBank/DDBJ whole genome shotgun (WGS) entry which is preliminary data.</text>
</comment>
<feature type="transmembrane region" description="Helical" evidence="1">
    <location>
        <begin position="30"/>
        <end position="46"/>
    </location>
</feature>
<proteinExistence type="predicted"/>
<dbReference type="AlphaFoldDB" id="A0A0G1HY54"/>
<protein>
    <submittedName>
        <fullName evidence="2">Uncharacterized protein</fullName>
    </submittedName>
</protein>
<dbReference type="EMBL" id="LCIJ01000022">
    <property type="protein sequence ID" value="KKT52071.1"/>
    <property type="molecule type" value="Genomic_DNA"/>
</dbReference>
<keyword evidence="1" id="KW-0472">Membrane</keyword>
<evidence type="ECO:0000313" key="3">
    <source>
        <dbReference type="Proteomes" id="UP000034752"/>
    </source>
</evidence>
<keyword evidence="1" id="KW-1133">Transmembrane helix</keyword>
<feature type="transmembrane region" description="Helical" evidence="1">
    <location>
        <begin position="53"/>
        <end position="71"/>
    </location>
</feature>
<dbReference type="Proteomes" id="UP000034752">
    <property type="component" value="Unassembled WGS sequence"/>
</dbReference>
<accession>A0A0G1HY54</accession>
<reference evidence="2 3" key="1">
    <citation type="journal article" date="2015" name="Nature">
        <title>rRNA introns, odd ribosomes, and small enigmatic genomes across a large radiation of phyla.</title>
        <authorList>
            <person name="Brown C.T."/>
            <person name="Hug L.A."/>
            <person name="Thomas B.C."/>
            <person name="Sharon I."/>
            <person name="Castelle C.J."/>
            <person name="Singh A."/>
            <person name="Wilkins M.J."/>
            <person name="Williams K.H."/>
            <person name="Banfield J.F."/>
        </authorList>
    </citation>
    <scope>NUCLEOTIDE SEQUENCE [LARGE SCALE GENOMIC DNA]</scope>
</reference>
<evidence type="ECO:0000256" key="1">
    <source>
        <dbReference type="SAM" id="Phobius"/>
    </source>
</evidence>
<keyword evidence="1" id="KW-0812">Transmembrane</keyword>
<name>A0A0G1HY54_UNCK3</name>
<gene>
    <name evidence="2" type="ORF">VE96_C0022G0003</name>
</gene>
<sequence length="74" mass="8205">MTKKLLGWVVVGLVLSGAFLVTSTNNHVRLVGFALWVITNSYWMVYNYRGKEYPLSAQFAACLILAIVGVVNNL</sequence>
<evidence type="ECO:0000313" key="2">
    <source>
        <dbReference type="EMBL" id="KKT52071.1"/>
    </source>
</evidence>